<dbReference type="EMBL" id="FOCI01000001">
    <property type="protein sequence ID" value="SEM48372.1"/>
    <property type="molecule type" value="Genomic_DNA"/>
</dbReference>
<dbReference type="RefSeq" id="WP_177174537.1">
    <property type="nucleotide sequence ID" value="NZ_FOCI01000001.1"/>
</dbReference>
<dbReference type="Proteomes" id="UP000199585">
    <property type="component" value="Unassembled WGS sequence"/>
</dbReference>
<keyword evidence="2" id="KW-1185">Reference proteome</keyword>
<evidence type="ECO:0000313" key="2">
    <source>
        <dbReference type="Proteomes" id="UP000199585"/>
    </source>
</evidence>
<protein>
    <submittedName>
        <fullName evidence="1">Uncharacterized protein</fullName>
    </submittedName>
</protein>
<reference evidence="1 2" key="1">
    <citation type="submission" date="2016-10" db="EMBL/GenBank/DDBJ databases">
        <authorList>
            <person name="de Groot N.N."/>
        </authorList>
    </citation>
    <scope>NUCLEOTIDE SEQUENCE [LARGE SCALE GENOMIC DNA]</scope>
    <source>
        <strain evidence="1 2">DSM 16213</strain>
    </source>
</reference>
<accession>A0A1H7YQ47</accession>
<gene>
    <name evidence="1" type="ORF">SAMN04488003_101268</name>
</gene>
<dbReference type="AlphaFoldDB" id="A0A1H7YQ47"/>
<evidence type="ECO:0000313" key="1">
    <source>
        <dbReference type="EMBL" id="SEM48372.1"/>
    </source>
</evidence>
<name>A0A1H7YQ47_9RHOB</name>
<sequence>MFGAAIGADAVIGMVAGLITGETGTAMIPGAGVGGGLAAGAGPGRPQ</sequence>
<proteinExistence type="predicted"/>
<organism evidence="1 2">
    <name type="scientific">Loktanella fryxellensis</name>
    <dbReference type="NCBI Taxonomy" id="245187"/>
    <lineage>
        <taxon>Bacteria</taxon>
        <taxon>Pseudomonadati</taxon>
        <taxon>Pseudomonadota</taxon>
        <taxon>Alphaproteobacteria</taxon>
        <taxon>Rhodobacterales</taxon>
        <taxon>Roseobacteraceae</taxon>
        <taxon>Loktanella</taxon>
    </lineage>
</organism>